<feature type="region of interest" description="Disordered" evidence="2">
    <location>
        <begin position="111"/>
        <end position="337"/>
    </location>
</feature>
<feature type="compositionally biased region" description="Low complexity" evidence="2">
    <location>
        <begin position="8"/>
        <end position="28"/>
    </location>
</feature>
<evidence type="ECO:0000313" key="4">
    <source>
        <dbReference type="Proteomes" id="UP000799539"/>
    </source>
</evidence>
<protein>
    <submittedName>
        <fullName evidence="3">Uncharacterized protein</fullName>
    </submittedName>
</protein>
<organism evidence="3 4">
    <name type="scientific">Cercospora zeae-maydis SCOH1-5</name>
    <dbReference type="NCBI Taxonomy" id="717836"/>
    <lineage>
        <taxon>Eukaryota</taxon>
        <taxon>Fungi</taxon>
        <taxon>Dikarya</taxon>
        <taxon>Ascomycota</taxon>
        <taxon>Pezizomycotina</taxon>
        <taxon>Dothideomycetes</taxon>
        <taxon>Dothideomycetidae</taxon>
        <taxon>Mycosphaerellales</taxon>
        <taxon>Mycosphaerellaceae</taxon>
        <taxon>Cercospora</taxon>
    </lineage>
</organism>
<dbReference type="AlphaFoldDB" id="A0A6A6F1R7"/>
<keyword evidence="4" id="KW-1185">Reference proteome</keyword>
<sequence>MARSSNYNFNSTMTPFSNSNSTSSKTSNPWLQIAQLGTENAALHEQHVETTAKIDELLKRQAEKKAELEDLEMRVKVVGEELMVLEEDLVEKKVILGMVGEEIRGNSERLRGLQDGGLGLELGSVGERGEEEGEDQDDEADEGDEEELLGEEGEQDVDDGGVALNGARGASPAVLPTEQQRQVASEQEDTFEDILGVGNSFYSRPSLTPAASSSRASAVSDHAARPFKAPNRPREQTRSSLPPRTRQPFAPGRPLPPKTPAYLNSYAPNAAAAIQAGRYGPRHLRPEASSPSAPPAPASAPAPRSNAPNRNLPTSTAPSSSQSNKRKRTGNFTGGAADSVLLTNMQARIASTSAKAEKLLVPGRDRMPFGVEERDLVRPGVEGVGEGRKVKRRRGG</sequence>
<keyword evidence="1" id="KW-0175">Coiled coil</keyword>
<feature type="compositionally biased region" description="Acidic residues" evidence="2">
    <location>
        <begin position="129"/>
        <end position="159"/>
    </location>
</feature>
<accession>A0A6A6F1R7</accession>
<dbReference type="EMBL" id="ML992701">
    <property type="protein sequence ID" value="KAF2207666.1"/>
    <property type="molecule type" value="Genomic_DNA"/>
</dbReference>
<feature type="compositionally biased region" description="Low complexity" evidence="2">
    <location>
        <begin position="206"/>
        <end position="221"/>
    </location>
</feature>
<dbReference type="OrthoDB" id="3648457at2759"/>
<feature type="compositionally biased region" description="Low complexity" evidence="2">
    <location>
        <begin position="301"/>
        <end position="311"/>
    </location>
</feature>
<evidence type="ECO:0000313" key="3">
    <source>
        <dbReference type="EMBL" id="KAF2207666.1"/>
    </source>
</evidence>
<evidence type="ECO:0000256" key="2">
    <source>
        <dbReference type="SAM" id="MobiDB-lite"/>
    </source>
</evidence>
<feature type="coiled-coil region" evidence="1">
    <location>
        <begin position="54"/>
        <end position="88"/>
    </location>
</feature>
<evidence type="ECO:0000256" key="1">
    <source>
        <dbReference type="SAM" id="Coils"/>
    </source>
</evidence>
<gene>
    <name evidence="3" type="ORF">CERZMDRAFT_102154</name>
</gene>
<proteinExistence type="predicted"/>
<feature type="compositionally biased region" description="Polar residues" evidence="2">
    <location>
        <begin position="312"/>
        <end position="323"/>
    </location>
</feature>
<feature type="region of interest" description="Disordered" evidence="2">
    <location>
        <begin position="1"/>
        <end position="28"/>
    </location>
</feature>
<reference evidence="3" key="1">
    <citation type="journal article" date="2020" name="Stud. Mycol.">
        <title>101 Dothideomycetes genomes: a test case for predicting lifestyles and emergence of pathogens.</title>
        <authorList>
            <person name="Haridas S."/>
            <person name="Albert R."/>
            <person name="Binder M."/>
            <person name="Bloem J."/>
            <person name="Labutti K."/>
            <person name="Salamov A."/>
            <person name="Andreopoulos B."/>
            <person name="Baker S."/>
            <person name="Barry K."/>
            <person name="Bills G."/>
            <person name="Bluhm B."/>
            <person name="Cannon C."/>
            <person name="Castanera R."/>
            <person name="Culley D."/>
            <person name="Daum C."/>
            <person name="Ezra D."/>
            <person name="Gonzalez J."/>
            <person name="Henrissat B."/>
            <person name="Kuo A."/>
            <person name="Liang C."/>
            <person name="Lipzen A."/>
            <person name="Lutzoni F."/>
            <person name="Magnuson J."/>
            <person name="Mondo S."/>
            <person name="Nolan M."/>
            <person name="Ohm R."/>
            <person name="Pangilinan J."/>
            <person name="Park H.-J."/>
            <person name="Ramirez L."/>
            <person name="Alfaro M."/>
            <person name="Sun H."/>
            <person name="Tritt A."/>
            <person name="Yoshinaga Y."/>
            <person name="Zwiers L.-H."/>
            <person name="Turgeon B."/>
            <person name="Goodwin S."/>
            <person name="Spatafora J."/>
            <person name="Crous P."/>
            <person name="Grigoriev I."/>
        </authorList>
    </citation>
    <scope>NUCLEOTIDE SEQUENCE</scope>
    <source>
        <strain evidence="3">SCOH1-5</strain>
    </source>
</reference>
<dbReference type="Proteomes" id="UP000799539">
    <property type="component" value="Unassembled WGS sequence"/>
</dbReference>
<name>A0A6A6F1R7_9PEZI</name>